<dbReference type="Gene3D" id="3.40.50.300">
    <property type="entry name" value="P-loop containing nucleotide triphosphate hydrolases"/>
    <property type="match status" value="1"/>
</dbReference>
<dbReference type="SMART" id="SM00862">
    <property type="entry name" value="Trans_reg_C"/>
    <property type="match status" value="1"/>
</dbReference>
<dbReference type="InterPro" id="IPR005158">
    <property type="entry name" value="BTAD"/>
</dbReference>
<dbReference type="GO" id="GO:0003677">
    <property type="term" value="F:DNA binding"/>
    <property type="evidence" value="ECO:0007669"/>
    <property type="project" value="UniProtKB-UniRule"/>
</dbReference>
<dbReference type="InterPro" id="IPR027417">
    <property type="entry name" value="P-loop_NTPase"/>
</dbReference>
<dbReference type="PANTHER" id="PTHR35807:SF1">
    <property type="entry name" value="TRANSCRIPTIONAL REGULATOR REDD"/>
    <property type="match status" value="1"/>
</dbReference>
<dbReference type="Pfam" id="PF00486">
    <property type="entry name" value="Trans_reg_C"/>
    <property type="match status" value="1"/>
</dbReference>
<dbReference type="SUPFAM" id="SSF46894">
    <property type="entry name" value="C-terminal effector domain of the bipartite response regulators"/>
    <property type="match status" value="1"/>
</dbReference>
<dbReference type="PRINTS" id="PR00364">
    <property type="entry name" value="DISEASERSIST"/>
</dbReference>
<dbReference type="CDD" id="cd15831">
    <property type="entry name" value="BTAD"/>
    <property type="match status" value="1"/>
</dbReference>
<reference evidence="7 8" key="1">
    <citation type="submission" date="2020-08" db="EMBL/GenBank/DDBJ databases">
        <title>Sequencing the genomes of 1000 actinobacteria strains.</title>
        <authorList>
            <person name="Klenk H.-P."/>
        </authorList>
    </citation>
    <scope>NUCLEOTIDE SEQUENCE [LARGE SCALE GENOMIC DNA]</scope>
    <source>
        <strain evidence="7 8">DSM 44230</strain>
    </source>
</reference>
<evidence type="ECO:0000256" key="3">
    <source>
        <dbReference type="ARBA" id="ARBA00023125"/>
    </source>
</evidence>
<dbReference type="GO" id="GO:0043531">
    <property type="term" value="F:ADP binding"/>
    <property type="evidence" value="ECO:0007669"/>
    <property type="project" value="InterPro"/>
</dbReference>
<comment type="similarity">
    <text evidence="1">Belongs to the AfsR/DnrI/RedD regulatory family.</text>
</comment>
<dbReference type="SUPFAM" id="SSF46785">
    <property type="entry name" value="Winged helix' DNA-binding domain"/>
    <property type="match status" value="1"/>
</dbReference>
<dbReference type="GO" id="GO:0000160">
    <property type="term" value="P:phosphorelay signal transduction system"/>
    <property type="evidence" value="ECO:0007669"/>
    <property type="project" value="InterPro"/>
</dbReference>
<sequence>MLLLVLGPLAARGPDQELVSLPARKQRLVLATLALHAGTTVSVEKLVHAVWGETPPRSAPGNLKTYVWELRRQLHPDLRISSQPGGYRLDLPADALDLDVLGGQLEAATTALNSGHPEIALRLAGEALELWRGQPFEELDTDLARAAATAALETRWQVQDVRVEALLATGQHENATAVLRGLIGEDPLREKLWARLLLALYRSGRQAEALSAYRQARTVVRAELGIEPGLELRELHQRILTGDPGLLLREAEPPGPELVVPRQLPPATGGFTGRETALAWLDRLLADPDQATVLGTVTGSAGVGKTTLVVNWAHQVRERFPDGQLYVNLRGYAEGPPLGPTEALARFLRALGVRAERVPADLDEQAGLFRSLLAERRVLIILDNASSVVQVRPLLPATPGCAVVVTSRDALRGLAAFDDAHTLTLSVLPAAESVRLLSRIIGPARAAADPAATTELAQRCAHLPLALRIAAADLAVHPEQTVAEFVAELGADGLMGRLTVHGDEQAAVRTTFGLSYRALKPETAHVFACFGLMTGDDLTPSALAALAGVSEAEARRRLAELRTASLVEQSGPGRYRCHDLLRQYARERIEAELGQEQRDRAVRGLIGWYLRHAGAAVDLLGPGLAQLVGTARWVEESGEPAAIASTEEAMAWLDDERANLIAAIHHCAEHGPHDGAWLLADALRGCAMTFRGLLPGWLGAVTAALAAATAERNPLAQTVLHDIFGETYWSLGEAALAEEHAQAALTGYRALGMVASEASVLHVLGLLRWDRGELDEADDHHTRALRVFEEIDDLPNQALVLSGRTGVAYARGDLQACLELATRTVEVGRAARSPLAESFGMIELGCALHELGRYEEAQTANTEARDFGARFQMAYVESMALRGLAQQRCAHQDFQGALHLSRLGHQVATEAGLGVIAVELLNSTSQALRLLNRNQEAAEQGERALALIRTAEFRFGEVTVSTELALTRLALGDQARAEELAEHALLLARQHGFGLLVGRAWQAVALVRRARGAVVGAREAAGAALAVFEERGHPLGVREAGELIAELG</sequence>
<proteinExistence type="inferred from homology"/>
<protein>
    <submittedName>
        <fullName evidence="7">DNA-binding SARP family transcriptional activator</fullName>
    </submittedName>
</protein>
<evidence type="ECO:0000256" key="1">
    <source>
        <dbReference type="ARBA" id="ARBA00005820"/>
    </source>
</evidence>
<dbReference type="PROSITE" id="PS51755">
    <property type="entry name" value="OMPR_PHOB"/>
    <property type="match status" value="1"/>
</dbReference>
<dbReference type="InterPro" id="IPR001867">
    <property type="entry name" value="OmpR/PhoB-type_DNA-bd"/>
</dbReference>
<dbReference type="SMART" id="SM01043">
    <property type="entry name" value="BTAD"/>
    <property type="match status" value="1"/>
</dbReference>
<dbReference type="Proteomes" id="UP000533598">
    <property type="component" value="Unassembled WGS sequence"/>
</dbReference>
<evidence type="ECO:0000256" key="5">
    <source>
        <dbReference type="PROSITE-ProRule" id="PRU01091"/>
    </source>
</evidence>
<accession>A0A7W7CK07</accession>
<dbReference type="SUPFAM" id="SSF48452">
    <property type="entry name" value="TPR-like"/>
    <property type="match status" value="3"/>
</dbReference>
<name>A0A7W7CK07_9PSEU</name>
<evidence type="ECO:0000256" key="2">
    <source>
        <dbReference type="ARBA" id="ARBA00023015"/>
    </source>
</evidence>
<evidence type="ECO:0000313" key="8">
    <source>
        <dbReference type="Proteomes" id="UP000533598"/>
    </source>
</evidence>
<feature type="domain" description="OmpR/PhoB-type" evidence="6">
    <location>
        <begin position="1"/>
        <end position="91"/>
    </location>
</feature>
<dbReference type="Gene3D" id="1.25.40.10">
    <property type="entry name" value="Tetratricopeptide repeat domain"/>
    <property type="match status" value="3"/>
</dbReference>
<dbReference type="InterPro" id="IPR036390">
    <property type="entry name" value="WH_DNA-bd_sf"/>
</dbReference>
<dbReference type="InterPro" id="IPR036388">
    <property type="entry name" value="WH-like_DNA-bd_sf"/>
</dbReference>
<dbReference type="SMART" id="SM00028">
    <property type="entry name" value="TPR"/>
    <property type="match status" value="5"/>
</dbReference>
<dbReference type="Pfam" id="PF03704">
    <property type="entry name" value="BTAD"/>
    <property type="match status" value="1"/>
</dbReference>
<evidence type="ECO:0000259" key="6">
    <source>
        <dbReference type="PROSITE" id="PS51755"/>
    </source>
</evidence>
<dbReference type="Gene3D" id="1.10.10.10">
    <property type="entry name" value="Winged helix-like DNA-binding domain superfamily/Winged helix DNA-binding domain"/>
    <property type="match status" value="2"/>
</dbReference>
<dbReference type="RefSeq" id="WP_185007625.1">
    <property type="nucleotide sequence ID" value="NZ_JACHMH010000001.1"/>
</dbReference>
<organism evidence="7 8">
    <name type="scientific">Crossiella cryophila</name>
    <dbReference type="NCBI Taxonomy" id="43355"/>
    <lineage>
        <taxon>Bacteria</taxon>
        <taxon>Bacillati</taxon>
        <taxon>Actinomycetota</taxon>
        <taxon>Actinomycetes</taxon>
        <taxon>Pseudonocardiales</taxon>
        <taxon>Pseudonocardiaceae</taxon>
        <taxon>Crossiella</taxon>
    </lineage>
</organism>
<evidence type="ECO:0000313" key="7">
    <source>
        <dbReference type="EMBL" id="MBB4681211.1"/>
    </source>
</evidence>
<keyword evidence="2" id="KW-0805">Transcription regulation</keyword>
<evidence type="ECO:0000256" key="4">
    <source>
        <dbReference type="ARBA" id="ARBA00023163"/>
    </source>
</evidence>
<gene>
    <name evidence="7" type="ORF">HNR67_007329</name>
</gene>
<dbReference type="GO" id="GO:0006355">
    <property type="term" value="P:regulation of DNA-templated transcription"/>
    <property type="evidence" value="ECO:0007669"/>
    <property type="project" value="InterPro"/>
</dbReference>
<keyword evidence="3 5" id="KW-0238">DNA-binding</keyword>
<dbReference type="InterPro" id="IPR016032">
    <property type="entry name" value="Sig_transdc_resp-reg_C-effctor"/>
</dbReference>
<dbReference type="SUPFAM" id="SSF52540">
    <property type="entry name" value="P-loop containing nucleoside triphosphate hydrolases"/>
    <property type="match status" value="1"/>
</dbReference>
<dbReference type="InterPro" id="IPR049945">
    <property type="entry name" value="AAA_22"/>
</dbReference>
<dbReference type="AlphaFoldDB" id="A0A7W7CK07"/>
<dbReference type="InterPro" id="IPR011990">
    <property type="entry name" value="TPR-like_helical_dom_sf"/>
</dbReference>
<dbReference type="InterPro" id="IPR051677">
    <property type="entry name" value="AfsR-DnrI-RedD_regulator"/>
</dbReference>
<dbReference type="EMBL" id="JACHMH010000001">
    <property type="protein sequence ID" value="MBB4681211.1"/>
    <property type="molecule type" value="Genomic_DNA"/>
</dbReference>
<dbReference type="InterPro" id="IPR019734">
    <property type="entry name" value="TPR_rpt"/>
</dbReference>
<keyword evidence="4" id="KW-0804">Transcription</keyword>
<dbReference type="PANTHER" id="PTHR35807">
    <property type="entry name" value="TRANSCRIPTIONAL REGULATOR REDD-RELATED"/>
    <property type="match status" value="1"/>
</dbReference>
<keyword evidence="8" id="KW-1185">Reference proteome</keyword>
<comment type="caution">
    <text evidence="7">The sequence shown here is derived from an EMBL/GenBank/DDBJ whole genome shotgun (WGS) entry which is preliminary data.</text>
</comment>
<dbReference type="Pfam" id="PF13401">
    <property type="entry name" value="AAA_22"/>
    <property type="match status" value="1"/>
</dbReference>
<feature type="DNA-binding region" description="OmpR/PhoB-type" evidence="5">
    <location>
        <begin position="1"/>
        <end position="91"/>
    </location>
</feature>